<proteinExistence type="predicted"/>
<evidence type="ECO:0000313" key="3">
    <source>
        <dbReference type="Proteomes" id="UP000036923"/>
    </source>
</evidence>
<name>A0A0L6JIJ1_9FIRM</name>
<comment type="caution">
    <text evidence="2">The sequence shown here is derived from an EMBL/GenBank/DDBJ whole genome shotgun (WGS) entry which is preliminary data.</text>
</comment>
<keyword evidence="1" id="KW-0812">Transmembrane</keyword>
<sequence>MKKVIFGSALMICGMIGIITEYLREAIFFASPNNISYGGGNYLFNPGGLIVFAIGLALCLFSIFNKNDAK</sequence>
<feature type="transmembrane region" description="Helical" evidence="1">
    <location>
        <begin position="5"/>
        <end position="23"/>
    </location>
</feature>
<gene>
    <name evidence="2" type="ORF">Bccel_0773</name>
</gene>
<accession>A0A0L6JIJ1</accession>
<dbReference type="EMBL" id="LGTC01000001">
    <property type="protein sequence ID" value="KNY25513.1"/>
    <property type="molecule type" value="Genomic_DNA"/>
</dbReference>
<protein>
    <submittedName>
        <fullName evidence="2">Uncharacterized protein</fullName>
    </submittedName>
</protein>
<keyword evidence="3" id="KW-1185">Reference proteome</keyword>
<dbReference type="RefSeq" id="WP_036941149.1">
    <property type="nucleotide sequence ID" value="NZ_JQKC01000014.1"/>
</dbReference>
<reference evidence="3" key="1">
    <citation type="submission" date="2015-07" db="EMBL/GenBank/DDBJ databases">
        <title>Near-Complete Genome Sequence of the Cellulolytic Bacterium Bacteroides (Pseudobacteroides) cellulosolvens ATCC 35603.</title>
        <authorList>
            <person name="Dassa B."/>
            <person name="Utturkar S.M."/>
            <person name="Klingeman D.M."/>
            <person name="Hurt R.A."/>
            <person name="Keller M."/>
            <person name="Xu J."/>
            <person name="Reddy Y.H.K."/>
            <person name="Borovok I."/>
            <person name="Grinberg I.R."/>
            <person name="Lamed R."/>
            <person name="Zhivin O."/>
            <person name="Bayer E.A."/>
            <person name="Brown S.D."/>
        </authorList>
    </citation>
    <scope>NUCLEOTIDE SEQUENCE [LARGE SCALE GENOMIC DNA]</scope>
    <source>
        <strain evidence="3">DSM 2933</strain>
    </source>
</reference>
<evidence type="ECO:0000256" key="1">
    <source>
        <dbReference type="SAM" id="Phobius"/>
    </source>
</evidence>
<dbReference type="Proteomes" id="UP000036923">
    <property type="component" value="Unassembled WGS sequence"/>
</dbReference>
<evidence type="ECO:0000313" key="2">
    <source>
        <dbReference type="EMBL" id="KNY25513.1"/>
    </source>
</evidence>
<organism evidence="2 3">
    <name type="scientific">Pseudobacteroides cellulosolvens ATCC 35603 = DSM 2933</name>
    <dbReference type="NCBI Taxonomy" id="398512"/>
    <lineage>
        <taxon>Bacteria</taxon>
        <taxon>Bacillati</taxon>
        <taxon>Bacillota</taxon>
        <taxon>Clostridia</taxon>
        <taxon>Eubacteriales</taxon>
        <taxon>Oscillospiraceae</taxon>
        <taxon>Pseudobacteroides</taxon>
    </lineage>
</organism>
<keyword evidence="1" id="KW-0472">Membrane</keyword>
<dbReference type="AlphaFoldDB" id="A0A0L6JIJ1"/>
<keyword evidence="1" id="KW-1133">Transmembrane helix</keyword>
<feature type="transmembrane region" description="Helical" evidence="1">
    <location>
        <begin position="43"/>
        <end position="64"/>
    </location>
</feature>